<keyword evidence="3" id="KW-1185">Reference proteome</keyword>
<dbReference type="AlphaFoldDB" id="A0A1U7DB77"/>
<organism evidence="2 3">
    <name type="scientific">Salipiger profundus</name>
    <dbReference type="NCBI Taxonomy" id="1229727"/>
    <lineage>
        <taxon>Bacteria</taxon>
        <taxon>Pseudomonadati</taxon>
        <taxon>Pseudomonadota</taxon>
        <taxon>Alphaproteobacteria</taxon>
        <taxon>Rhodobacterales</taxon>
        <taxon>Roseobacteraceae</taxon>
        <taxon>Salipiger</taxon>
    </lineage>
</organism>
<dbReference type="Proteomes" id="UP000186559">
    <property type="component" value="Chromosome"/>
</dbReference>
<evidence type="ECO:0000256" key="1">
    <source>
        <dbReference type="SAM" id="MobiDB-lite"/>
    </source>
</evidence>
<sequence length="109" mass="12056">MLAGGCHVEVSRSWCRVARYPSAERRGPSHQVVFVEAPSAHAVSGERIAPPAIRRRRCPAGAEAIRRFTGFITRRPWHDRLQEKGRGRNPIALYPTQASPSPLAGRSGF</sequence>
<accession>A0A1U7DB77</accession>
<dbReference type="STRING" id="1229727.Ga0080559_TMP4530"/>
<proteinExistence type="predicted"/>
<dbReference type="KEGG" id="tpro:Ga0080559_TMP4530"/>
<evidence type="ECO:0000313" key="3">
    <source>
        <dbReference type="Proteomes" id="UP000186559"/>
    </source>
</evidence>
<evidence type="ECO:0000313" key="2">
    <source>
        <dbReference type="EMBL" id="APX25326.1"/>
    </source>
</evidence>
<protein>
    <submittedName>
        <fullName evidence="2">Uncharacterized protein</fullName>
    </submittedName>
</protein>
<dbReference type="EMBL" id="CP014796">
    <property type="protein sequence ID" value="APX25326.1"/>
    <property type="molecule type" value="Genomic_DNA"/>
</dbReference>
<feature type="region of interest" description="Disordered" evidence="1">
    <location>
        <begin position="79"/>
        <end position="109"/>
    </location>
</feature>
<name>A0A1U7DB77_9RHOB</name>
<reference evidence="2 3" key="1">
    <citation type="submission" date="2016-03" db="EMBL/GenBank/DDBJ databases">
        <title>Deep-sea bacteria in the southern Pacific.</title>
        <authorList>
            <person name="Tang K."/>
        </authorList>
    </citation>
    <scope>NUCLEOTIDE SEQUENCE [LARGE SCALE GENOMIC DNA]</scope>
    <source>
        <strain evidence="2 3">JLT2016</strain>
    </source>
</reference>
<gene>
    <name evidence="2" type="ORF">Ga0080559_TMP4530</name>
</gene>